<comment type="caution">
    <text evidence="1">The sequence shown here is derived from an EMBL/GenBank/DDBJ whole genome shotgun (WGS) entry which is preliminary data.</text>
</comment>
<dbReference type="Pfam" id="PF07208">
    <property type="entry name" value="DUF1414"/>
    <property type="match status" value="1"/>
</dbReference>
<dbReference type="InterPro" id="IPR009857">
    <property type="entry name" value="UPF0352"/>
</dbReference>
<dbReference type="RefSeq" id="WP_126790588.1">
    <property type="nucleotide sequence ID" value="NZ_PIPI01000001.1"/>
</dbReference>
<dbReference type="Gene3D" id="1.10.3390.10">
    <property type="entry name" value="YejL-like"/>
    <property type="match status" value="1"/>
</dbReference>
<reference evidence="1 2" key="1">
    <citation type="journal article" date="2011" name="Front. Microbiol.">
        <title>Genomic signatures of strain selection and enhancement in Bacillus atrophaeus var. globigii, a historical biowarfare simulant.</title>
        <authorList>
            <person name="Gibbons H.S."/>
            <person name="Broomall S.M."/>
            <person name="McNew L.A."/>
            <person name="Daligault H."/>
            <person name="Chapman C."/>
            <person name="Bruce D."/>
            <person name="Karavis M."/>
            <person name="Krepps M."/>
            <person name="McGregor P.A."/>
            <person name="Hong C."/>
            <person name="Park K.H."/>
            <person name="Akmal A."/>
            <person name="Feldman A."/>
            <person name="Lin J.S."/>
            <person name="Chang W.E."/>
            <person name="Higgs B.W."/>
            <person name="Demirev P."/>
            <person name="Lindquist J."/>
            <person name="Liem A."/>
            <person name="Fochler E."/>
            <person name="Read T.D."/>
            <person name="Tapia R."/>
            <person name="Johnson S."/>
            <person name="Bishop-Lilly K.A."/>
            <person name="Detter C."/>
            <person name="Han C."/>
            <person name="Sozhamannan S."/>
            <person name="Rosenzweig C.N."/>
            <person name="Skowronski E.W."/>
        </authorList>
    </citation>
    <scope>NUCLEOTIDE SEQUENCE [LARGE SCALE GENOMIC DNA]</scope>
    <source>
        <strain evidence="1 2">AK5</strain>
    </source>
</reference>
<gene>
    <name evidence="1" type="ORF">CWE06_01760</name>
</gene>
<dbReference type="InterPro" id="IPR023202">
    <property type="entry name" value="YejL_sf"/>
</dbReference>
<dbReference type="AlphaFoldDB" id="A0A432VY82"/>
<dbReference type="EMBL" id="PIPI01000001">
    <property type="protein sequence ID" value="RUO21606.1"/>
    <property type="molecule type" value="Genomic_DNA"/>
</dbReference>
<evidence type="ECO:0000313" key="1">
    <source>
        <dbReference type="EMBL" id="RUO21606.1"/>
    </source>
</evidence>
<dbReference type="SUPFAM" id="SSF158651">
    <property type="entry name" value="YejL-like"/>
    <property type="match status" value="1"/>
</dbReference>
<dbReference type="OrthoDB" id="5771474at2"/>
<protein>
    <submittedName>
        <fullName evidence="1">Uncharacterized protein</fullName>
    </submittedName>
</protein>
<accession>A0A432VY82</accession>
<proteinExistence type="predicted"/>
<sequence length="75" mass="8348">MPILSKYDEERQEKLINEILDLFANDSSPSDLALMTLGNVTTHIIHNHVAADKREAVARQFGQILLQSIANSSQS</sequence>
<dbReference type="Proteomes" id="UP000288212">
    <property type="component" value="Unassembled WGS sequence"/>
</dbReference>
<organism evidence="1 2">
    <name type="scientific">Aliidiomarina haloalkalitolerans</name>
    <dbReference type="NCBI Taxonomy" id="859059"/>
    <lineage>
        <taxon>Bacteria</taxon>
        <taxon>Pseudomonadati</taxon>
        <taxon>Pseudomonadota</taxon>
        <taxon>Gammaproteobacteria</taxon>
        <taxon>Alteromonadales</taxon>
        <taxon>Idiomarinaceae</taxon>
        <taxon>Aliidiomarina</taxon>
    </lineage>
</organism>
<keyword evidence="2" id="KW-1185">Reference proteome</keyword>
<evidence type="ECO:0000313" key="2">
    <source>
        <dbReference type="Proteomes" id="UP000288212"/>
    </source>
</evidence>
<name>A0A432VY82_9GAMM</name>